<sequence precursor="true">MKAFLVLCLLLLNVVLAISPIDGHNNKERHRRHFFIGGDEMQDYTKIKAALQQRKKAVEEQINHHFQEEQNRTLSFSTGELSQYDNHPADVATDLYEREKDFALLEKLEREHEEIEHALDKFSNETFGICEVTGQQIPYERLEANPAARTIVSAVNNTITDDRPSEETVLGGFRRYNFDGDDDETEFDAEDAYQSVAEFNELPMVYEDSSLEETGELIGYVEEIEGFLSTGIEGYTGDEDVVFQRNVHYDQYLNGK</sequence>
<dbReference type="Proteomes" id="UP000193006">
    <property type="component" value="Chromosome"/>
</dbReference>
<feature type="domain" description="Zinc finger DksA/TraR C4-type" evidence="6">
    <location>
        <begin position="126"/>
        <end position="149"/>
    </location>
</feature>
<evidence type="ECO:0000259" key="6">
    <source>
        <dbReference type="Pfam" id="PF01258"/>
    </source>
</evidence>
<gene>
    <name evidence="7" type="primary">yocK</name>
    <name evidence="7" type="ORF">BkAM31D_15150</name>
</gene>
<accession>A0A1X9MG44</accession>
<dbReference type="EMBL" id="CP020814">
    <property type="protein sequence ID" value="ARK31073.1"/>
    <property type="molecule type" value="Genomic_DNA"/>
</dbReference>
<dbReference type="SUPFAM" id="SSF109635">
    <property type="entry name" value="DnaK suppressor protein DksA, alpha-hairpin domain"/>
    <property type="match status" value="1"/>
</dbReference>
<evidence type="ECO:0000256" key="5">
    <source>
        <dbReference type="SAM" id="Coils"/>
    </source>
</evidence>
<evidence type="ECO:0000313" key="7">
    <source>
        <dbReference type="EMBL" id="ARK31073.1"/>
    </source>
</evidence>
<dbReference type="InterPro" id="IPR000962">
    <property type="entry name" value="Znf_DskA_TraR"/>
</dbReference>
<dbReference type="InterPro" id="IPR037187">
    <property type="entry name" value="DnaK_N"/>
</dbReference>
<evidence type="ECO:0000256" key="2">
    <source>
        <dbReference type="ARBA" id="ARBA00022771"/>
    </source>
</evidence>
<dbReference type="InterPro" id="IPR014240">
    <property type="entry name" value="YteA"/>
</dbReference>
<dbReference type="KEGG" id="bkw:BkAM31D_15150"/>
<proteinExistence type="predicted"/>
<feature type="coiled-coil region" evidence="5">
    <location>
        <begin position="41"/>
        <end position="68"/>
    </location>
</feature>
<dbReference type="STRING" id="199441.BkAM31D_15150"/>
<dbReference type="Pfam" id="PF01258">
    <property type="entry name" value="zf-dskA_traR"/>
    <property type="match status" value="1"/>
</dbReference>
<reference evidence="7 8" key="1">
    <citation type="submission" date="2017-04" db="EMBL/GenBank/DDBJ databases">
        <title>Bacillus krulwichiae AM31D Genome sequencing and assembly.</title>
        <authorList>
            <person name="Krulwich T.A."/>
            <person name="Anastor L."/>
            <person name="Ehrlich R."/>
            <person name="Ehrlich G.D."/>
            <person name="Janto B."/>
        </authorList>
    </citation>
    <scope>NUCLEOTIDE SEQUENCE [LARGE SCALE GENOMIC DNA]</scope>
    <source>
        <strain evidence="7 8">AM31D</strain>
    </source>
</reference>
<keyword evidence="1" id="KW-0479">Metal-binding</keyword>
<evidence type="ECO:0000256" key="4">
    <source>
        <dbReference type="PROSITE-ProRule" id="PRU00510"/>
    </source>
</evidence>
<evidence type="ECO:0000256" key="1">
    <source>
        <dbReference type="ARBA" id="ARBA00022723"/>
    </source>
</evidence>
<evidence type="ECO:0000313" key="8">
    <source>
        <dbReference type="Proteomes" id="UP000193006"/>
    </source>
</evidence>
<organism evidence="7 8">
    <name type="scientific">Halalkalibacter krulwichiae</name>
    <dbReference type="NCBI Taxonomy" id="199441"/>
    <lineage>
        <taxon>Bacteria</taxon>
        <taxon>Bacillati</taxon>
        <taxon>Bacillota</taxon>
        <taxon>Bacilli</taxon>
        <taxon>Bacillales</taxon>
        <taxon>Bacillaceae</taxon>
        <taxon>Halalkalibacter</taxon>
    </lineage>
</organism>
<dbReference type="GO" id="GO:0008270">
    <property type="term" value="F:zinc ion binding"/>
    <property type="evidence" value="ECO:0007669"/>
    <property type="project" value="UniProtKB-KW"/>
</dbReference>
<keyword evidence="8" id="KW-1185">Reference proteome</keyword>
<name>A0A1X9MG44_9BACI</name>
<keyword evidence="3" id="KW-0862">Zinc</keyword>
<feature type="zinc finger region" description="dksA C4-type" evidence="4">
    <location>
        <begin position="130"/>
        <end position="154"/>
    </location>
</feature>
<dbReference type="Gene3D" id="1.20.120.910">
    <property type="entry name" value="DksA, coiled-coil domain"/>
    <property type="match status" value="1"/>
</dbReference>
<dbReference type="AlphaFoldDB" id="A0A1X9MG44"/>
<evidence type="ECO:0000256" key="3">
    <source>
        <dbReference type="ARBA" id="ARBA00022833"/>
    </source>
</evidence>
<dbReference type="NCBIfam" id="TIGR02890">
    <property type="entry name" value="bacill_yteA"/>
    <property type="match status" value="1"/>
</dbReference>
<dbReference type="PANTHER" id="PTHR33823:SF4">
    <property type="entry name" value="GENERAL STRESS PROTEIN 16O"/>
    <property type="match status" value="1"/>
</dbReference>
<keyword evidence="2" id="KW-0863">Zinc-finger</keyword>
<dbReference type="PROSITE" id="PS51128">
    <property type="entry name" value="ZF_DKSA_2"/>
    <property type="match status" value="1"/>
</dbReference>
<feature type="coiled-coil region" evidence="5">
    <location>
        <begin position="98"/>
        <end position="125"/>
    </location>
</feature>
<keyword evidence="5" id="KW-0175">Coiled coil</keyword>
<protein>
    <submittedName>
        <fullName evidence="7">General stress protein 16O</fullName>
    </submittedName>
</protein>
<dbReference type="PANTHER" id="PTHR33823">
    <property type="entry name" value="RNA POLYMERASE-BINDING TRANSCRIPTION FACTOR DKSA-RELATED"/>
    <property type="match status" value="1"/>
</dbReference>